<organism evidence="3 4">
    <name type="scientific">Cryptolaemus montrouzieri</name>
    <dbReference type="NCBI Taxonomy" id="559131"/>
    <lineage>
        <taxon>Eukaryota</taxon>
        <taxon>Metazoa</taxon>
        <taxon>Ecdysozoa</taxon>
        <taxon>Arthropoda</taxon>
        <taxon>Hexapoda</taxon>
        <taxon>Insecta</taxon>
        <taxon>Pterygota</taxon>
        <taxon>Neoptera</taxon>
        <taxon>Endopterygota</taxon>
        <taxon>Coleoptera</taxon>
        <taxon>Polyphaga</taxon>
        <taxon>Cucujiformia</taxon>
        <taxon>Coccinelloidea</taxon>
        <taxon>Coccinellidae</taxon>
        <taxon>Scymninae</taxon>
        <taxon>Scymnini</taxon>
        <taxon>Cryptolaemus</taxon>
    </lineage>
</organism>
<proteinExistence type="predicted"/>
<evidence type="ECO:0000256" key="1">
    <source>
        <dbReference type="SAM" id="Coils"/>
    </source>
</evidence>
<dbReference type="Proteomes" id="UP001516400">
    <property type="component" value="Unassembled WGS sequence"/>
</dbReference>
<evidence type="ECO:0000313" key="4">
    <source>
        <dbReference type="Proteomes" id="UP001516400"/>
    </source>
</evidence>
<evidence type="ECO:0000313" key="3">
    <source>
        <dbReference type="EMBL" id="KAL3279759.1"/>
    </source>
</evidence>
<protein>
    <submittedName>
        <fullName evidence="3">Uncharacterized protein</fullName>
    </submittedName>
</protein>
<sequence length="254" mass="29433">MTAAKINHGLAMEMNQDPQKIILMGEHNLQEKIFLESSLKNSEKGVMIEEIELDKLRLENESLKKNYEDSKLEKQRLETRIDKLEKKRNILINTLEIVTVIEEKFEELNLEQEKVKSLFKDLRTQQNSLVNAIKLKQGSDRSNPAKDISTTAEQVSEHLEEESETAKTKGKTNKKKRRSKVGNSMNIKATKYIMESKLNNIEEDTLENICYADFNTNKKNTVDYCAVDEYCSDPSKKNTKTSQEEIIDLEERKK</sequence>
<dbReference type="AlphaFoldDB" id="A0ABD2NMA6"/>
<reference evidence="3 4" key="1">
    <citation type="journal article" date="2021" name="BMC Biol.">
        <title>Horizontally acquired antibacterial genes associated with adaptive radiation of ladybird beetles.</title>
        <authorList>
            <person name="Li H.S."/>
            <person name="Tang X.F."/>
            <person name="Huang Y.H."/>
            <person name="Xu Z.Y."/>
            <person name="Chen M.L."/>
            <person name="Du X.Y."/>
            <person name="Qiu B.Y."/>
            <person name="Chen P.T."/>
            <person name="Zhang W."/>
            <person name="Slipinski A."/>
            <person name="Escalona H.E."/>
            <person name="Waterhouse R.M."/>
            <person name="Zwick A."/>
            <person name="Pang H."/>
        </authorList>
    </citation>
    <scope>NUCLEOTIDE SEQUENCE [LARGE SCALE GENOMIC DNA]</scope>
    <source>
        <strain evidence="3">SYSU2018</strain>
    </source>
</reference>
<gene>
    <name evidence="3" type="ORF">HHI36_017267</name>
</gene>
<evidence type="ECO:0000256" key="2">
    <source>
        <dbReference type="SAM" id="MobiDB-lite"/>
    </source>
</evidence>
<feature type="coiled-coil region" evidence="1">
    <location>
        <begin position="46"/>
        <end position="94"/>
    </location>
</feature>
<comment type="caution">
    <text evidence="3">The sequence shown here is derived from an EMBL/GenBank/DDBJ whole genome shotgun (WGS) entry which is preliminary data.</text>
</comment>
<accession>A0ABD2NMA6</accession>
<dbReference type="EMBL" id="JABFTP020000124">
    <property type="protein sequence ID" value="KAL3279759.1"/>
    <property type="molecule type" value="Genomic_DNA"/>
</dbReference>
<feature type="region of interest" description="Disordered" evidence="2">
    <location>
        <begin position="136"/>
        <end position="183"/>
    </location>
</feature>
<name>A0ABD2NMA6_9CUCU</name>
<keyword evidence="4" id="KW-1185">Reference proteome</keyword>
<keyword evidence="1" id="KW-0175">Coiled coil</keyword>
<feature type="region of interest" description="Disordered" evidence="2">
    <location>
        <begin position="234"/>
        <end position="254"/>
    </location>
</feature>
<feature type="compositionally biased region" description="Basic residues" evidence="2">
    <location>
        <begin position="168"/>
        <end position="180"/>
    </location>
</feature>